<dbReference type="CDD" id="cd17541">
    <property type="entry name" value="REC_CheB-like"/>
    <property type="match status" value="1"/>
</dbReference>
<dbReference type="GO" id="GO:0005737">
    <property type="term" value="C:cytoplasm"/>
    <property type="evidence" value="ECO:0007669"/>
    <property type="project" value="UniProtKB-SubCell"/>
</dbReference>
<feature type="modified residue" description="4-aspartylphosphate" evidence="5 7">
    <location>
        <position position="56"/>
    </location>
</feature>
<dbReference type="AlphaFoldDB" id="A0A8J6TAJ6"/>
<dbReference type="SMART" id="SM00448">
    <property type="entry name" value="REC"/>
    <property type="match status" value="1"/>
</dbReference>
<name>A0A8J6TAJ6_9BACT</name>
<dbReference type="InterPro" id="IPR001789">
    <property type="entry name" value="Sig_transdc_resp-reg_receiver"/>
</dbReference>
<comment type="PTM">
    <text evidence="5">Phosphorylated by CheA. Phosphorylation of the N-terminal regulatory domain activates the methylesterase activity.</text>
</comment>
<dbReference type="NCBIfam" id="NF001965">
    <property type="entry name" value="PRK00742.1"/>
    <property type="match status" value="1"/>
</dbReference>
<dbReference type="SUPFAM" id="SSF52172">
    <property type="entry name" value="CheY-like"/>
    <property type="match status" value="1"/>
</dbReference>
<dbReference type="InterPro" id="IPR008248">
    <property type="entry name" value="CheB-like"/>
</dbReference>
<gene>
    <name evidence="5" type="primary">cheB</name>
    <name evidence="10" type="ORF">H8E80_06355</name>
</gene>
<organism evidence="10 11">
    <name type="scientific">Candidatus Desulfaltia bathyphila</name>
    <dbReference type="NCBI Taxonomy" id="2841697"/>
    <lineage>
        <taxon>Bacteria</taxon>
        <taxon>Pseudomonadati</taxon>
        <taxon>Thermodesulfobacteriota</taxon>
        <taxon>Desulfobacteria</taxon>
        <taxon>Desulfobacterales</taxon>
        <taxon>Desulfobacterales incertae sedis</taxon>
        <taxon>Candidatus Desulfaltia</taxon>
    </lineage>
</organism>
<protein>
    <recommendedName>
        <fullName evidence="5">Protein-glutamate methylesterase/protein-glutamine glutaminase</fullName>
        <ecNumber evidence="5">3.1.1.61</ecNumber>
        <ecNumber evidence="5">3.5.1.44</ecNumber>
    </recommendedName>
</protein>
<keyword evidence="2 5" id="KW-0145">Chemotaxis</keyword>
<keyword evidence="5 7" id="KW-0597">Phosphoprotein</keyword>
<comment type="similarity">
    <text evidence="5">Belongs to the CheB family.</text>
</comment>
<evidence type="ECO:0000256" key="6">
    <source>
        <dbReference type="PROSITE-ProRule" id="PRU00050"/>
    </source>
</evidence>
<feature type="domain" description="Response regulatory" evidence="8">
    <location>
        <begin position="5"/>
        <end position="122"/>
    </location>
</feature>
<dbReference type="GO" id="GO:0000156">
    <property type="term" value="F:phosphorelay response regulator activity"/>
    <property type="evidence" value="ECO:0007669"/>
    <property type="project" value="InterPro"/>
</dbReference>
<dbReference type="Pfam" id="PF00072">
    <property type="entry name" value="Response_reg"/>
    <property type="match status" value="1"/>
</dbReference>
<comment type="catalytic activity">
    <reaction evidence="5">
        <text>L-glutaminyl-[protein] + H2O = L-glutamyl-[protein] + NH4(+)</text>
        <dbReference type="Rhea" id="RHEA:16441"/>
        <dbReference type="Rhea" id="RHEA-COMP:10207"/>
        <dbReference type="Rhea" id="RHEA-COMP:10208"/>
        <dbReference type="ChEBI" id="CHEBI:15377"/>
        <dbReference type="ChEBI" id="CHEBI:28938"/>
        <dbReference type="ChEBI" id="CHEBI:29973"/>
        <dbReference type="ChEBI" id="CHEBI:30011"/>
        <dbReference type="EC" id="3.5.1.44"/>
    </reaction>
</comment>
<evidence type="ECO:0000256" key="7">
    <source>
        <dbReference type="PROSITE-ProRule" id="PRU00169"/>
    </source>
</evidence>
<evidence type="ECO:0000259" key="8">
    <source>
        <dbReference type="PROSITE" id="PS50110"/>
    </source>
</evidence>
<reference evidence="10 11" key="1">
    <citation type="submission" date="2020-08" db="EMBL/GenBank/DDBJ databases">
        <title>Bridging the membrane lipid divide: bacteria of the FCB group superphylum have the potential to synthesize archaeal ether lipids.</title>
        <authorList>
            <person name="Villanueva L."/>
            <person name="Von Meijenfeldt F.A.B."/>
            <person name="Westbye A.B."/>
            <person name="Yadav S."/>
            <person name="Hopmans E.C."/>
            <person name="Dutilh B.E."/>
            <person name="Sinninghe Damste J.S."/>
        </authorList>
    </citation>
    <scope>NUCLEOTIDE SEQUENCE [LARGE SCALE GENOMIC DNA]</scope>
    <source>
        <strain evidence="10">NIOZ-UU82</strain>
    </source>
</reference>
<dbReference type="CDD" id="cd16432">
    <property type="entry name" value="CheB_Rec"/>
    <property type="match status" value="1"/>
</dbReference>
<evidence type="ECO:0000313" key="11">
    <source>
        <dbReference type="Proteomes" id="UP000603545"/>
    </source>
</evidence>
<comment type="domain">
    <text evidence="5">Contains a C-terminal catalytic domain, and an N-terminal region which modulates catalytic activity.</text>
</comment>
<sequence length="347" mass="37660">MKPIRVLIIDDSPIVQLSLRRILSKEPDIEVMGVASDPFEAKDLMTEDKPDVITLDIEMLRMDGITFLKRLMSYSPIPVVMISSYTRKNSIRTIEALEAGAVDFVTKPSYGTEIEFTSLRNEIVTKIRGASEAQVKPIILQRKALVKTRETPDTIANKLIAIGASIGGPMAVQKLLCGISFQPPGIVIAQHMAAGYTQAFAQRLNDILPFDVREACDMDRVDQGEVLIIPGGRHMRVVRNEESYMIRLDKTSLTQDPSIDVGRSINVLFHSVAKSAGPNAVGIILTGMGKDGVDGLAAMKGAGAYTIAQDEASCVVFGMPRVAIERGIVDAVASPEDIPAILLTDVK</sequence>
<dbReference type="HAMAP" id="MF_00099">
    <property type="entry name" value="CheB_chemtxs"/>
    <property type="match status" value="1"/>
</dbReference>
<dbReference type="PIRSF" id="PIRSF000876">
    <property type="entry name" value="RR_chemtxs_CheB"/>
    <property type="match status" value="1"/>
</dbReference>
<dbReference type="EMBL" id="JACNLL010000058">
    <property type="protein sequence ID" value="MBC8199651.1"/>
    <property type="molecule type" value="Genomic_DNA"/>
</dbReference>
<dbReference type="InterPro" id="IPR035909">
    <property type="entry name" value="CheB_C"/>
</dbReference>
<dbReference type="Gene3D" id="3.40.50.180">
    <property type="entry name" value="Methylesterase CheB, C-terminal domain"/>
    <property type="match status" value="1"/>
</dbReference>
<comment type="function">
    <text evidence="5">Involved in chemotaxis. Part of a chemotaxis signal transduction system that modulates chemotaxis in response to various stimuli. Catalyzes the demethylation of specific methylglutamate residues introduced into the chemoreceptors (methyl-accepting chemotaxis proteins or MCP) by CheR. Also mediates the irreversible deamidation of specific glutamine residues to glutamic acid.</text>
</comment>
<comment type="caution">
    <text evidence="10">The sequence shown here is derived from an EMBL/GenBank/DDBJ whole genome shotgun (WGS) entry which is preliminary data.</text>
</comment>
<dbReference type="PROSITE" id="PS50110">
    <property type="entry name" value="RESPONSE_REGULATORY"/>
    <property type="match status" value="1"/>
</dbReference>
<feature type="active site" evidence="5 6">
    <location>
        <position position="191"/>
    </location>
</feature>
<dbReference type="Pfam" id="PF01339">
    <property type="entry name" value="CheB_methylest"/>
    <property type="match status" value="1"/>
</dbReference>
<comment type="subcellular location">
    <subcellularLocation>
        <location evidence="5">Cytoplasm</location>
    </subcellularLocation>
</comment>
<dbReference type="PANTHER" id="PTHR42872:SF6">
    <property type="entry name" value="PROTEIN-GLUTAMATE METHYLESTERASE_PROTEIN-GLUTAMINE GLUTAMINASE"/>
    <property type="match status" value="1"/>
</dbReference>
<evidence type="ECO:0000259" key="9">
    <source>
        <dbReference type="PROSITE" id="PS50122"/>
    </source>
</evidence>
<dbReference type="EC" id="3.5.1.44" evidence="5"/>
<dbReference type="EC" id="3.1.1.61" evidence="5"/>
<keyword evidence="1 5" id="KW-0963">Cytoplasm</keyword>
<feature type="domain" description="CheB-type methylesterase" evidence="9">
    <location>
        <begin position="152"/>
        <end position="347"/>
    </location>
</feature>
<dbReference type="Gene3D" id="3.40.50.2300">
    <property type="match status" value="1"/>
</dbReference>
<evidence type="ECO:0000256" key="1">
    <source>
        <dbReference type="ARBA" id="ARBA00022490"/>
    </source>
</evidence>
<evidence type="ECO:0000256" key="5">
    <source>
        <dbReference type="HAMAP-Rule" id="MF_00099"/>
    </source>
</evidence>
<proteinExistence type="inferred from homology"/>
<dbReference type="SUPFAM" id="SSF52738">
    <property type="entry name" value="Methylesterase CheB, C-terminal domain"/>
    <property type="match status" value="1"/>
</dbReference>
<dbReference type="GO" id="GO:0006935">
    <property type="term" value="P:chemotaxis"/>
    <property type="evidence" value="ECO:0007669"/>
    <property type="project" value="UniProtKB-UniRule"/>
</dbReference>
<dbReference type="PROSITE" id="PS50122">
    <property type="entry name" value="CHEB"/>
    <property type="match status" value="1"/>
</dbReference>
<dbReference type="Proteomes" id="UP000603545">
    <property type="component" value="Unassembled WGS sequence"/>
</dbReference>
<evidence type="ECO:0000256" key="4">
    <source>
        <dbReference type="ARBA" id="ARBA00048267"/>
    </source>
</evidence>
<accession>A0A8J6TAJ6</accession>
<dbReference type="PANTHER" id="PTHR42872">
    <property type="entry name" value="PROTEIN-GLUTAMATE METHYLESTERASE/PROTEIN-GLUTAMINE GLUTAMINASE"/>
    <property type="match status" value="1"/>
</dbReference>
<dbReference type="InterPro" id="IPR000673">
    <property type="entry name" value="Sig_transdc_resp-reg_Me-estase"/>
</dbReference>
<keyword evidence="3 5" id="KW-0378">Hydrolase</keyword>
<dbReference type="GO" id="GO:0008984">
    <property type="term" value="F:protein-glutamate methylesterase activity"/>
    <property type="evidence" value="ECO:0007669"/>
    <property type="project" value="UniProtKB-UniRule"/>
</dbReference>
<feature type="active site" evidence="5 6">
    <location>
        <position position="165"/>
    </location>
</feature>
<evidence type="ECO:0000256" key="2">
    <source>
        <dbReference type="ARBA" id="ARBA00022500"/>
    </source>
</evidence>
<dbReference type="GO" id="GO:0050568">
    <property type="term" value="F:protein-glutamine glutaminase activity"/>
    <property type="evidence" value="ECO:0007669"/>
    <property type="project" value="UniProtKB-UniRule"/>
</dbReference>
<comment type="catalytic activity">
    <reaction evidence="4 5">
        <text>[protein]-L-glutamate 5-O-methyl ester + H2O = L-glutamyl-[protein] + methanol + H(+)</text>
        <dbReference type="Rhea" id="RHEA:23236"/>
        <dbReference type="Rhea" id="RHEA-COMP:10208"/>
        <dbReference type="Rhea" id="RHEA-COMP:10311"/>
        <dbReference type="ChEBI" id="CHEBI:15377"/>
        <dbReference type="ChEBI" id="CHEBI:15378"/>
        <dbReference type="ChEBI" id="CHEBI:17790"/>
        <dbReference type="ChEBI" id="CHEBI:29973"/>
        <dbReference type="ChEBI" id="CHEBI:82795"/>
        <dbReference type="EC" id="3.1.1.61"/>
    </reaction>
</comment>
<evidence type="ECO:0000256" key="3">
    <source>
        <dbReference type="ARBA" id="ARBA00022801"/>
    </source>
</evidence>
<evidence type="ECO:0000313" key="10">
    <source>
        <dbReference type="EMBL" id="MBC8199651.1"/>
    </source>
</evidence>
<feature type="active site" evidence="5 6">
    <location>
        <position position="291"/>
    </location>
</feature>
<dbReference type="InterPro" id="IPR011006">
    <property type="entry name" value="CheY-like_superfamily"/>
</dbReference>